<feature type="domain" description="RRM" evidence="4">
    <location>
        <begin position="103"/>
        <end position="179"/>
    </location>
</feature>
<evidence type="ECO:0000256" key="2">
    <source>
        <dbReference type="SAM" id="Coils"/>
    </source>
</evidence>
<comment type="caution">
    <text evidence="5">The sequence shown here is derived from an EMBL/GenBank/DDBJ whole genome shotgun (WGS) entry which is preliminary data.</text>
</comment>
<organism evidence="5 6">
    <name type="scientific">Streblomastix strix</name>
    <dbReference type="NCBI Taxonomy" id="222440"/>
    <lineage>
        <taxon>Eukaryota</taxon>
        <taxon>Metamonada</taxon>
        <taxon>Preaxostyla</taxon>
        <taxon>Oxymonadida</taxon>
        <taxon>Streblomastigidae</taxon>
        <taxon>Streblomastix</taxon>
    </lineage>
</organism>
<feature type="non-terminal residue" evidence="5">
    <location>
        <position position="368"/>
    </location>
</feature>
<sequence length="368" mass="42208">MSSIISNASAQAAAAFVMQETARALQQQQKTIEENELNNNNSNKKQQVQLVDPYSITGIPQLGEKEERYHPLKWKQTEEEQRINNSNNNGSNQTINQNPNEVYAVYIGGFPPETTKKAAMDYAQTFGNFRKFFFSVPRDKDQTLYAFVDYINSEDAKKALNSNGKIYESNTMAVVKAANYTQSMRQQQIPPPLPSVAFLQHLDHLAEEKKIQIASMEKHKKEVRQLRRKQKKEEELASGKKKSKDEDDEEEDDEDEDDTSESDSDDNNDKKKLKLKENIKEIQPKKIKTNGEDWQTIERKGGKIKKKEEDDENANSNDDVEDQDQLQQGKGKTKPKTKAKQKSKQMQQCFQLKISNLPGNTKQQDIVK</sequence>
<feature type="compositionally biased region" description="Low complexity" evidence="3">
    <location>
        <begin position="83"/>
        <end position="96"/>
    </location>
</feature>
<evidence type="ECO:0000313" key="6">
    <source>
        <dbReference type="Proteomes" id="UP000324800"/>
    </source>
</evidence>
<dbReference type="Gene3D" id="3.30.70.330">
    <property type="match status" value="1"/>
</dbReference>
<evidence type="ECO:0000256" key="1">
    <source>
        <dbReference type="PROSITE-ProRule" id="PRU00176"/>
    </source>
</evidence>
<keyword evidence="1" id="KW-0694">RNA-binding</keyword>
<gene>
    <name evidence="5" type="ORF">EZS28_023352</name>
</gene>
<dbReference type="InterPro" id="IPR035979">
    <property type="entry name" value="RBD_domain_sf"/>
</dbReference>
<feature type="compositionally biased region" description="Acidic residues" evidence="3">
    <location>
        <begin position="246"/>
        <end position="266"/>
    </location>
</feature>
<evidence type="ECO:0000259" key="4">
    <source>
        <dbReference type="PROSITE" id="PS50102"/>
    </source>
</evidence>
<dbReference type="PROSITE" id="PS50102">
    <property type="entry name" value="RRM"/>
    <property type="match status" value="1"/>
</dbReference>
<dbReference type="AlphaFoldDB" id="A0A5J4VFE9"/>
<dbReference type="EMBL" id="SNRW01007515">
    <property type="protein sequence ID" value="KAA6381119.1"/>
    <property type="molecule type" value="Genomic_DNA"/>
</dbReference>
<feature type="compositionally biased region" description="Basic and acidic residues" evidence="3">
    <location>
        <begin position="267"/>
        <end position="284"/>
    </location>
</feature>
<dbReference type="Pfam" id="PF00076">
    <property type="entry name" value="RRM_1"/>
    <property type="match status" value="1"/>
</dbReference>
<feature type="region of interest" description="Disordered" evidence="3">
    <location>
        <begin position="218"/>
        <end position="368"/>
    </location>
</feature>
<keyword evidence="2" id="KW-0175">Coiled coil</keyword>
<evidence type="ECO:0000313" key="5">
    <source>
        <dbReference type="EMBL" id="KAA6381119.1"/>
    </source>
</evidence>
<feature type="compositionally biased region" description="Acidic residues" evidence="3">
    <location>
        <begin position="309"/>
        <end position="324"/>
    </location>
</feature>
<feature type="compositionally biased region" description="Basic and acidic residues" evidence="3">
    <location>
        <begin position="218"/>
        <end position="238"/>
    </location>
</feature>
<protein>
    <recommendedName>
        <fullName evidence="4">RRM domain-containing protein</fullName>
    </recommendedName>
</protein>
<name>A0A5J4VFE9_9EUKA</name>
<dbReference type="Proteomes" id="UP000324800">
    <property type="component" value="Unassembled WGS sequence"/>
</dbReference>
<evidence type="ECO:0000256" key="3">
    <source>
        <dbReference type="SAM" id="MobiDB-lite"/>
    </source>
</evidence>
<feature type="compositionally biased region" description="Basic residues" evidence="3">
    <location>
        <begin position="331"/>
        <end position="343"/>
    </location>
</feature>
<feature type="compositionally biased region" description="Polar residues" evidence="3">
    <location>
        <begin position="349"/>
        <end position="368"/>
    </location>
</feature>
<reference evidence="5 6" key="1">
    <citation type="submission" date="2019-03" db="EMBL/GenBank/DDBJ databases">
        <title>Single cell metagenomics reveals metabolic interactions within the superorganism composed of flagellate Streblomastix strix and complex community of Bacteroidetes bacteria on its surface.</title>
        <authorList>
            <person name="Treitli S.C."/>
            <person name="Kolisko M."/>
            <person name="Husnik F."/>
            <person name="Keeling P."/>
            <person name="Hampl V."/>
        </authorList>
    </citation>
    <scope>NUCLEOTIDE SEQUENCE [LARGE SCALE GENOMIC DNA]</scope>
    <source>
        <strain evidence="5">ST1C</strain>
    </source>
</reference>
<dbReference type="InterPro" id="IPR000504">
    <property type="entry name" value="RRM_dom"/>
</dbReference>
<accession>A0A5J4VFE9</accession>
<feature type="coiled-coil region" evidence="2">
    <location>
        <begin position="18"/>
        <end position="45"/>
    </location>
</feature>
<dbReference type="GO" id="GO:0003723">
    <property type="term" value="F:RNA binding"/>
    <property type="evidence" value="ECO:0007669"/>
    <property type="project" value="UniProtKB-UniRule"/>
</dbReference>
<dbReference type="SUPFAM" id="SSF54928">
    <property type="entry name" value="RNA-binding domain, RBD"/>
    <property type="match status" value="1"/>
</dbReference>
<feature type="region of interest" description="Disordered" evidence="3">
    <location>
        <begin position="77"/>
        <end position="96"/>
    </location>
</feature>
<dbReference type="InterPro" id="IPR012677">
    <property type="entry name" value="Nucleotide-bd_a/b_plait_sf"/>
</dbReference>
<dbReference type="CDD" id="cd00590">
    <property type="entry name" value="RRM_SF"/>
    <property type="match status" value="1"/>
</dbReference>
<proteinExistence type="predicted"/>
<dbReference type="OrthoDB" id="5970at2759"/>
<dbReference type="SMART" id="SM00360">
    <property type="entry name" value="RRM"/>
    <property type="match status" value="1"/>
</dbReference>